<keyword evidence="4" id="KW-0808">Transferase</keyword>
<dbReference type="OrthoDB" id="2309723at2759"/>
<dbReference type="SFLD" id="SFLDS00019">
    <property type="entry name" value="Glutathione_Transferase_(cytos"/>
    <property type="match status" value="1"/>
</dbReference>
<evidence type="ECO:0000256" key="3">
    <source>
        <dbReference type="ARBA" id="ARBA00012452"/>
    </source>
</evidence>
<dbReference type="EC" id="2.5.1.18" evidence="3"/>
<comment type="similarity">
    <text evidence="1">Belongs to the GST superfamily. Theta family.</text>
</comment>
<dbReference type="CDD" id="cd03177">
    <property type="entry name" value="GST_C_Delta_Epsilon"/>
    <property type="match status" value="1"/>
</dbReference>
<dbReference type="AlphaFoldDB" id="A0A9N9WNB3"/>
<evidence type="ECO:0000313" key="9">
    <source>
        <dbReference type="EMBL" id="CAG9797808.1"/>
    </source>
</evidence>
<dbReference type="InterPro" id="IPR040079">
    <property type="entry name" value="Glutathione_S-Trfase"/>
</dbReference>
<dbReference type="SUPFAM" id="SSF47616">
    <property type="entry name" value="GST C-terminal domain-like"/>
    <property type="match status" value="1"/>
</dbReference>
<gene>
    <name evidence="9" type="ORF">CHIRRI_LOCUS795</name>
</gene>
<dbReference type="InterPro" id="IPR036249">
    <property type="entry name" value="Thioredoxin-like_sf"/>
</dbReference>
<organism evidence="9 10">
    <name type="scientific">Chironomus riparius</name>
    <dbReference type="NCBI Taxonomy" id="315576"/>
    <lineage>
        <taxon>Eukaryota</taxon>
        <taxon>Metazoa</taxon>
        <taxon>Ecdysozoa</taxon>
        <taxon>Arthropoda</taxon>
        <taxon>Hexapoda</taxon>
        <taxon>Insecta</taxon>
        <taxon>Pterygota</taxon>
        <taxon>Neoptera</taxon>
        <taxon>Endopterygota</taxon>
        <taxon>Diptera</taxon>
        <taxon>Nematocera</taxon>
        <taxon>Chironomoidea</taxon>
        <taxon>Chironomidae</taxon>
        <taxon>Chironominae</taxon>
        <taxon>Chironomus</taxon>
    </lineage>
</organism>
<evidence type="ECO:0000256" key="4">
    <source>
        <dbReference type="ARBA" id="ARBA00022679"/>
    </source>
</evidence>
<reference evidence="9" key="1">
    <citation type="submission" date="2022-01" db="EMBL/GenBank/DDBJ databases">
        <authorList>
            <person name="King R."/>
        </authorList>
    </citation>
    <scope>NUCLEOTIDE SEQUENCE</scope>
</reference>
<keyword evidence="10" id="KW-1185">Reference proteome</keyword>
<comment type="subunit">
    <text evidence="2">Homodimer.</text>
</comment>
<dbReference type="EMBL" id="OU895877">
    <property type="protein sequence ID" value="CAG9797808.1"/>
    <property type="molecule type" value="Genomic_DNA"/>
</dbReference>
<protein>
    <recommendedName>
        <fullName evidence="3">glutathione transferase</fullName>
        <ecNumber evidence="3">2.5.1.18</ecNumber>
    </recommendedName>
    <alternativeName>
        <fullName evidence="5">GST class-theta</fullName>
    </alternativeName>
</protein>
<dbReference type="PROSITE" id="PS50404">
    <property type="entry name" value="GST_NTER"/>
    <property type="match status" value="1"/>
</dbReference>
<dbReference type="InterPro" id="IPR004045">
    <property type="entry name" value="Glutathione_S-Trfase_N"/>
</dbReference>
<evidence type="ECO:0000256" key="6">
    <source>
        <dbReference type="ARBA" id="ARBA00047960"/>
    </source>
</evidence>
<reference evidence="9" key="2">
    <citation type="submission" date="2022-10" db="EMBL/GenBank/DDBJ databases">
        <authorList>
            <consortium name="ENA_rothamsted_submissions"/>
            <consortium name="culmorum"/>
            <person name="King R."/>
        </authorList>
    </citation>
    <scope>NUCLEOTIDE SEQUENCE</scope>
</reference>
<dbReference type="Pfam" id="PF02798">
    <property type="entry name" value="GST_N"/>
    <property type="match status" value="1"/>
</dbReference>
<name>A0A9N9WNB3_9DIPT</name>
<dbReference type="Pfam" id="PF00043">
    <property type="entry name" value="GST_C"/>
    <property type="match status" value="1"/>
</dbReference>
<dbReference type="GO" id="GO:0006749">
    <property type="term" value="P:glutathione metabolic process"/>
    <property type="evidence" value="ECO:0007669"/>
    <property type="project" value="TreeGrafter"/>
</dbReference>
<dbReference type="FunFam" id="1.20.1050.10:FF:000007">
    <property type="entry name" value="Glutathione S-transferase 1-1"/>
    <property type="match status" value="1"/>
</dbReference>
<evidence type="ECO:0000256" key="1">
    <source>
        <dbReference type="ARBA" id="ARBA00009899"/>
    </source>
</evidence>
<evidence type="ECO:0000259" key="7">
    <source>
        <dbReference type="PROSITE" id="PS50404"/>
    </source>
</evidence>
<dbReference type="InterPro" id="IPR036282">
    <property type="entry name" value="Glutathione-S-Trfase_C_sf"/>
</dbReference>
<feature type="domain" description="GST N-terminal" evidence="7">
    <location>
        <begin position="8"/>
        <end position="91"/>
    </location>
</feature>
<evidence type="ECO:0000259" key="8">
    <source>
        <dbReference type="PROSITE" id="PS50405"/>
    </source>
</evidence>
<proteinExistence type="inferred from homology"/>
<accession>A0A9N9WNB3</accession>
<evidence type="ECO:0000313" key="10">
    <source>
        <dbReference type="Proteomes" id="UP001153620"/>
    </source>
</evidence>
<dbReference type="PANTHER" id="PTHR43969">
    <property type="entry name" value="GLUTATHIONE S TRANSFERASE D10, ISOFORM A-RELATED"/>
    <property type="match status" value="1"/>
</dbReference>
<dbReference type="Proteomes" id="UP001153620">
    <property type="component" value="Chromosome 1"/>
</dbReference>
<dbReference type="PROSITE" id="PS50405">
    <property type="entry name" value="GST_CTER"/>
    <property type="match status" value="1"/>
</dbReference>
<feature type="domain" description="GST C-terminal" evidence="8">
    <location>
        <begin position="95"/>
        <end position="227"/>
    </location>
</feature>
<dbReference type="Gene3D" id="1.20.1050.10">
    <property type="match status" value="1"/>
</dbReference>
<dbReference type="InterPro" id="IPR010987">
    <property type="entry name" value="Glutathione-S-Trfase_C-like"/>
</dbReference>
<dbReference type="GO" id="GO:0004364">
    <property type="term" value="F:glutathione transferase activity"/>
    <property type="evidence" value="ECO:0007669"/>
    <property type="project" value="UniProtKB-EC"/>
</dbReference>
<comment type="catalytic activity">
    <reaction evidence="6">
        <text>RX + glutathione = an S-substituted glutathione + a halide anion + H(+)</text>
        <dbReference type="Rhea" id="RHEA:16437"/>
        <dbReference type="ChEBI" id="CHEBI:15378"/>
        <dbReference type="ChEBI" id="CHEBI:16042"/>
        <dbReference type="ChEBI" id="CHEBI:17792"/>
        <dbReference type="ChEBI" id="CHEBI:57925"/>
        <dbReference type="ChEBI" id="CHEBI:90779"/>
        <dbReference type="EC" id="2.5.1.18"/>
    </reaction>
</comment>
<evidence type="ECO:0000256" key="2">
    <source>
        <dbReference type="ARBA" id="ARBA00011738"/>
    </source>
</evidence>
<dbReference type="SUPFAM" id="SSF52833">
    <property type="entry name" value="Thioredoxin-like"/>
    <property type="match status" value="1"/>
</dbReference>
<dbReference type="InterPro" id="IPR004046">
    <property type="entry name" value="GST_C"/>
</dbReference>
<dbReference type="PANTHER" id="PTHR43969:SF9">
    <property type="entry name" value="GLUTATHIONE S TRANSFERASE D10, ISOFORM A-RELATED"/>
    <property type="match status" value="1"/>
</dbReference>
<dbReference type="SFLD" id="SFLDG00358">
    <property type="entry name" value="Main_(cytGST)"/>
    <property type="match status" value="1"/>
</dbReference>
<dbReference type="Gene3D" id="3.40.30.10">
    <property type="entry name" value="Glutaredoxin"/>
    <property type="match status" value="1"/>
</dbReference>
<sequence length="227" mass="26213">MQCINKKFTATLYCNVHGVPSQMVLLTIRNIGLDIELRYIDLFKGEQNTPNFLKINPLHQIPVLHVAEDNYVVTESRAIMLYLANVTKSSFYPIELKKRSMIDSRLFYDATTAYPAVKQFVHQILRVGVKRLPNEVRENIEIVLSTLDSMLINSDWFAGDELTLADFAFLPSVESIKCWGADFKNYPRLNKWYERCKPLPGFQENHEGAKKLADKLAKMIDEPLWKV</sequence>
<evidence type="ECO:0000256" key="5">
    <source>
        <dbReference type="ARBA" id="ARBA00041523"/>
    </source>
</evidence>